<evidence type="ECO:0000313" key="2">
    <source>
        <dbReference type="Proteomes" id="UP000646827"/>
    </source>
</evidence>
<organism evidence="1 2">
    <name type="scientific">Circinella minor</name>
    <dbReference type="NCBI Taxonomy" id="1195481"/>
    <lineage>
        <taxon>Eukaryota</taxon>
        <taxon>Fungi</taxon>
        <taxon>Fungi incertae sedis</taxon>
        <taxon>Mucoromycota</taxon>
        <taxon>Mucoromycotina</taxon>
        <taxon>Mucoromycetes</taxon>
        <taxon>Mucorales</taxon>
        <taxon>Lichtheimiaceae</taxon>
        <taxon>Circinella</taxon>
    </lineage>
</organism>
<name>A0A8H7S701_9FUNG</name>
<dbReference type="AlphaFoldDB" id="A0A8H7S701"/>
<gene>
    <name evidence="1" type="ORF">INT45_001960</name>
</gene>
<sequence length="92" mass="10704">MDEDDPMVEDNTEEDEDDYEAAERIAAERFGFSDNQRRMAMLRSGRNDPYRYAYTDVLDEKGEPLTAAPPEKVVHQKFFNDFGDDFDDQDLA</sequence>
<accession>A0A8H7S701</accession>
<protein>
    <submittedName>
        <fullName evidence="1">Uncharacterized protein</fullName>
    </submittedName>
</protein>
<evidence type="ECO:0000313" key="1">
    <source>
        <dbReference type="EMBL" id="KAG2223826.1"/>
    </source>
</evidence>
<keyword evidence="2" id="KW-1185">Reference proteome</keyword>
<comment type="caution">
    <text evidence="1">The sequence shown here is derived from an EMBL/GenBank/DDBJ whole genome shotgun (WGS) entry which is preliminary data.</text>
</comment>
<reference evidence="1 2" key="1">
    <citation type="submission" date="2020-12" db="EMBL/GenBank/DDBJ databases">
        <title>Metabolic potential, ecology and presence of endohyphal bacteria is reflected in genomic diversity of Mucoromycotina.</title>
        <authorList>
            <person name="Muszewska A."/>
            <person name="Okrasinska A."/>
            <person name="Steczkiewicz K."/>
            <person name="Drgas O."/>
            <person name="Orlowska M."/>
            <person name="Perlinska-Lenart U."/>
            <person name="Aleksandrzak-Piekarczyk T."/>
            <person name="Szatraj K."/>
            <person name="Zielenkiewicz U."/>
            <person name="Pilsyk S."/>
            <person name="Malc E."/>
            <person name="Mieczkowski P."/>
            <person name="Kruszewska J.S."/>
            <person name="Biernat P."/>
            <person name="Pawlowska J."/>
        </authorList>
    </citation>
    <scope>NUCLEOTIDE SEQUENCE [LARGE SCALE GENOMIC DNA]</scope>
    <source>
        <strain evidence="1 2">CBS 142.35</strain>
    </source>
</reference>
<dbReference type="EMBL" id="JAEPRB010000054">
    <property type="protein sequence ID" value="KAG2223826.1"/>
    <property type="molecule type" value="Genomic_DNA"/>
</dbReference>
<dbReference type="Proteomes" id="UP000646827">
    <property type="component" value="Unassembled WGS sequence"/>
</dbReference>
<proteinExistence type="predicted"/>